<accession>A0ABR3WUC2</accession>
<dbReference type="InterPro" id="IPR050309">
    <property type="entry name" value="Type-B_Carboxylest/Lipase"/>
</dbReference>
<evidence type="ECO:0000313" key="5">
    <source>
        <dbReference type="EMBL" id="KAL1867015.1"/>
    </source>
</evidence>
<comment type="caution">
    <text evidence="5">The sequence shown here is derived from an EMBL/GenBank/DDBJ whole genome shotgun (WGS) entry which is preliminary data.</text>
</comment>
<dbReference type="EMBL" id="JAVDPF010000046">
    <property type="protein sequence ID" value="KAL1867015.1"/>
    <property type="molecule type" value="Genomic_DNA"/>
</dbReference>
<dbReference type="PANTHER" id="PTHR11559">
    <property type="entry name" value="CARBOXYLESTERASE"/>
    <property type="match status" value="1"/>
</dbReference>
<dbReference type="Proteomes" id="UP001583193">
    <property type="component" value="Unassembled WGS sequence"/>
</dbReference>
<comment type="similarity">
    <text evidence="1 3">Belongs to the type-B carboxylesterase/lipase family.</text>
</comment>
<keyword evidence="2 3" id="KW-0378">Hydrolase</keyword>
<protein>
    <recommendedName>
        <fullName evidence="3">Carboxylic ester hydrolase</fullName>
        <ecNumber evidence="3">3.1.1.-</ecNumber>
    </recommendedName>
</protein>
<evidence type="ECO:0000256" key="1">
    <source>
        <dbReference type="ARBA" id="ARBA00005964"/>
    </source>
</evidence>
<keyword evidence="3" id="KW-0732">Signal</keyword>
<dbReference type="InterPro" id="IPR029058">
    <property type="entry name" value="AB_hydrolase_fold"/>
</dbReference>
<keyword evidence="6" id="KW-1185">Reference proteome</keyword>
<name>A0ABR3WUC2_9EURO</name>
<organism evidence="5 6">
    <name type="scientific">Paecilomyces lecythidis</name>
    <dbReference type="NCBI Taxonomy" id="3004212"/>
    <lineage>
        <taxon>Eukaryota</taxon>
        <taxon>Fungi</taxon>
        <taxon>Dikarya</taxon>
        <taxon>Ascomycota</taxon>
        <taxon>Pezizomycotina</taxon>
        <taxon>Eurotiomycetes</taxon>
        <taxon>Eurotiomycetidae</taxon>
        <taxon>Eurotiales</taxon>
        <taxon>Thermoascaceae</taxon>
        <taxon>Paecilomyces</taxon>
    </lineage>
</organism>
<dbReference type="InterPro" id="IPR019826">
    <property type="entry name" value="Carboxylesterase_B_AS"/>
</dbReference>
<gene>
    <name evidence="5" type="ORF">Plec18167_008806</name>
</gene>
<dbReference type="EC" id="3.1.1.-" evidence="3"/>
<feature type="domain" description="Carboxylesterase type B" evidence="4">
    <location>
        <begin position="32"/>
        <end position="542"/>
    </location>
</feature>
<proteinExistence type="inferred from homology"/>
<sequence length="567" mass="61662">MIIFGLLWLGLFGAEAALSQNSAASSSLSDASPTVSIQKYGTIRGGRSEYIDTVYNFKNIPYAGAPTGAERWKHPPHPTPWTGIRDATVFGPPCPQPGVSNYSEDCLGLNVWTPGNATFNDVTNSSTGQAGVVPSKTNSRYPVYVWIHGGRFTGGSSSDSLYDGSGLAKKGVIVVNMNYRLGALGFLAHPELSANSTSGTSGNYGLVDQQAALHWTYENIASFGGDPSRITIGGQSAGAASVLDHLNSALATGLFNQVIAESGATYPSNPLIGSLAQSYRHLREAEQEGASFLKSLNISSIEEARAAPVELLLAGSSLNDNIYERTVFQNDSAYMEPPLFRPVLDGYVLPTTYEEMLRRGNHSIVPVLTGVNKDENGASPSPDFDVSNYTSLRNQEFGSVGLANEFFRLYPAGANSTTAGESSNAFYRDQSRVSTCLWANEYLAGSFLNTSSNGTYSTYTYYWTHAPPGQDQGAYHMSEINYAFNNLYATDRPWTQEDYKIASVMSDYWVNYIRTGSPNGKGLAYWPQNSINSSMIMELGDGWGIRPIASKERISFIRHWFSEWPAY</sequence>
<evidence type="ECO:0000256" key="3">
    <source>
        <dbReference type="RuleBase" id="RU361235"/>
    </source>
</evidence>
<reference evidence="5 6" key="1">
    <citation type="journal article" date="2024" name="IMA Fungus">
        <title>IMA Genome - F19 : A genome assembly and annotation guide to empower mycologists, including annotated draft genome sequences of Ceratocystis pirilliformis, Diaporthe australafricana, Fusarium ophioides, Paecilomyces lecythidis, and Sporothrix stenoceras.</title>
        <authorList>
            <person name="Aylward J."/>
            <person name="Wilson A.M."/>
            <person name="Visagie C.M."/>
            <person name="Spraker J."/>
            <person name="Barnes I."/>
            <person name="Buitendag C."/>
            <person name="Ceriani C."/>
            <person name="Del Mar Angel L."/>
            <person name="du Plessis D."/>
            <person name="Fuchs T."/>
            <person name="Gasser K."/>
            <person name="Kramer D."/>
            <person name="Li W."/>
            <person name="Munsamy K."/>
            <person name="Piso A."/>
            <person name="Price J.L."/>
            <person name="Sonnekus B."/>
            <person name="Thomas C."/>
            <person name="van der Nest A."/>
            <person name="van Dijk A."/>
            <person name="van Heerden A."/>
            <person name="van Vuuren N."/>
            <person name="Yilmaz N."/>
            <person name="Duong T.A."/>
            <person name="van der Merwe N.A."/>
            <person name="Wingfield M.J."/>
            <person name="Wingfield B.D."/>
        </authorList>
    </citation>
    <scope>NUCLEOTIDE SEQUENCE [LARGE SCALE GENOMIC DNA]</scope>
    <source>
        <strain evidence="5 6">CMW 18167</strain>
    </source>
</reference>
<dbReference type="PROSITE" id="PS00122">
    <property type="entry name" value="CARBOXYLESTERASE_B_1"/>
    <property type="match status" value="1"/>
</dbReference>
<dbReference type="SUPFAM" id="SSF53474">
    <property type="entry name" value="alpha/beta-Hydrolases"/>
    <property type="match status" value="1"/>
</dbReference>
<dbReference type="InterPro" id="IPR002018">
    <property type="entry name" value="CarbesteraseB"/>
</dbReference>
<feature type="signal peptide" evidence="3">
    <location>
        <begin position="1"/>
        <end position="16"/>
    </location>
</feature>
<dbReference type="Gene3D" id="3.40.50.1820">
    <property type="entry name" value="alpha/beta hydrolase"/>
    <property type="match status" value="1"/>
</dbReference>
<evidence type="ECO:0000256" key="2">
    <source>
        <dbReference type="ARBA" id="ARBA00022801"/>
    </source>
</evidence>
<evidence type="ECO:0000259" key="4">
    <source>
        <dbReference type="Pfam" id="PF00135"/>
    </source>
</evidence>
<evidence type="ECO:0000313" key="6">
    <source>
        <dbReference type="Proteomes" id="UP001583193"/>
    </source>
</evidence>
<dbReference type="Pfam" id="PF00135">
    <property type="entry name" value="COesterase"/>
    <property type="match status" value="1"/>
</dbReference>
<feature type="chain" id="PRO_5044966817" description="Carboxylic ester hydrolase" evidence="3">
    <location>
        <begin position="17"/>
        <end position="567"/>
    </location>
</feature>